<comment type="caution">
    <text evidence="1">The sequence shown here is derived from an EMBL/GenBank/DDBJ whole genome shotgun (WGS) entry which is preliminary data.</text>
</comment>
<proteinExistence type="predicted"/>
<evidence type="ECO:0000313" key="1">
    <source>
        <dbReference type="EMBL" id="OZS77451.1"/>
    </source>
</evidence>
<evidence type="ECO:0008006" key="3">
    <source>
        <dbReference type="Google" id="ProtNLM"/>
    </source>
</evidence>
<gene>
    <name evidence="1" type="ORF">CF394_11255</name>
</gene>
<dbReference type="OrthoDB" id="2863311at2"/>
<dbReference type="Proteomes" id="UP000217065">
    <property type="component" value="Unassembled WGS sequence"/>
</dbReference>
<accession>A0A264W1L2</accession>
<sequence length="195" mass="21244">MPPVTTFDTTAIEEGSMQFKNESGTGYDPGTPFGCVGTIGAEPDTTEVVKRCGTEIVKTIVKTNFLTVTATAHVPVPTARNIMGLTNEGLKTGVYAAGRKFQGKDFILTATVVDEFEDTRKLIAFPNCSNVTGFKVNVIENGIEEVAMLEFEFRAHKDANGKFYYEAFEDEVVDAAIKTSWHTAFTPELVALETP</sequence>
<dbReference type="EMBL" id="NOKQ01000230">
    <property type="protein sequence ID" value="OZS77451.1"/>
    <property type="molecule type" value="Genomic_DNA"/>
</dbReference>
<reference evidence="1 2" key="1">
    <citation type="submission" date="2017-07" db="EMBL/GenBank/DDBJ databases">
        <title>Tetzosporium hominis gen.nov. sp.nov.</title>
        <authorList>
            <person name="Tetz G."/>
            <person name="Tetz V."/>
        </authorList>
    </citation>
    <scope>NUCLEOTIDE SEQUENCE [LARGE SCALE GENOMIC DNA]</scope>
    <source>
        <strain evidence="1 2">VT-49</strain>
    </source>
</reference>
<dbReference type="RefSeq" id="WP_094943754.1">
    <property type="nucleotide sequence ID" value="NZ_NOKQ01000230.1"/>
</dbReference>
<evidence type="ECO:0000313" key="2">
    <source>
        <dbReference type="Proteomes" id="UP000217065"/>
    </source>
</evidence>
<organism evidence="1 2">
    <name type="scientific">Tetzosporium hominis</name>
    <dbReference type="NCBI Taxonomy" id="2020506"/>
    <lineage>
        <taxon>Bacteria</taxon>
        <taxon>Bacillati</taxon>
        <taxon>Bacillota</taxon>
        <taxon>Bacilli</taxon>
        <taxon>Bacillales</taxon>
        <taxon>Caryophanaceae</taxon>
        <taxon>Tetzosporium</taxon>
    </lineage>
</organism>
<protein>
    <recommendedName>
        <fullName evidence="3">Phage tail protein</fullName>
    </recommendedName>
</protein>
<dbReference type="AlphaFoldDB" id="A0A264W1L2"/>
<name>A0A264W1L2_9BACL</name>
<keyword evidence="2" id="KW-1185">Reference proteome</keyword>